<evidence type="ECO:0000256" key="6">
    <source>
        <dbReference type="SAM" id="Phobius"/>
    </source>
</evidence>
<feature type="domain" description="Rhodopsin" evidence="7">
    <location>
        <begin position="34"/>
        <end position="272"/>
    </location>
</feature>
<evidence type="ECO:0000313" key="8">
    <source>
        <dbReference type="EMBL" id="KAK0747017.1"/>
    </source>
</evidence>
<proteinExistence type="inferred from homology"/>
<feature type="non-terminal residue" evidence="8">
    <location>
        <position position="273"/>
    </location>
</feature>
<dbReference type="EMBL" id="JAUKUD010000004">
    <property type="protein sequence ID" value="KAK0747017.1"/>
    <property type="molecule type" value="Genomic_DNA"/>
</dbReference>
<keyword evidence="2 6" id="KW-0812">Transmembrane</keyword>
<protein>
    <recommendedName>
        <fullName evidence="7">Rhodopsin domain-containing protein</fullName>
    </recommendedName>
</protein>
<feature type="transmembrane region" description="Helical" evidence="6">
    <location>
        <begin position="88"/>
        <end position="108"/>
    </location>
</feature>
<evidence type="ECO:0000259" key="7">
    <source>
        <dbReference type="Pfam" id="PF20684"/>
    </source>
</evidence>
<keyword evidence="4 6" id="KW-0472">Membrane</keyword>
<dbReference type="Pfam" id="PF20684">
    <property type="entry name" value="Fung_rhodopsin"/>
    <property type="match status" value="1"/>
</dbReference>
<keyword evidence="9" id="KW-1185">Reference proteome</keyword>
<feature type="transmembrane region" description="Helical" evidence="6">
    <location>
        <begin position="248"/>
        <end position="271"/>
    </location>
</feature>
<dbReference type="GO" id="GO:0016020">
    <property type="term" value="C:membrane"/>
    <property type="evidence" value="ECO:0007669"/>
    <property type="project" value="UniProtKB-SubCell"/>
</dbReference>
<feature type="transmembrane region" description="Helical" evidence="6">
    <location>
        <begin position="46"/>
        <end position="68"/>
    </location>
</feature>
<dbReference type="Proteomes" id="UP001172155">
    <property type="component" value="Unassembled WGS sequence"/>
</dbReference>
<reference evidence="8" key="1">
    <citation type="submission" date="2023-06" db="EMBL/GenBank/DDBJ databases">
        <title>Genome-scale phylogeny and comparative genomics of the fungal order Sordariales.</title>
        <authorList>
            <consortium name="Lawrence Berkeley National Laboratory"/>
            <person name="Hensen N."/>
            <person name="Bonometti L."/>
            <person name="Westerberg I."/>
            <person name="Brannstrom I.O."/>
            <person name="Guillou S."/>
            <person name="Cros-Aarteil S."/>
            <person name="Calhoun S."/>
            <person name="Haridas S."/>
            <person name="Kuo A."/>
            <person name="Mondo S."/>
            <person name="Pangilinan J."/>
            <person name="Riley R."/>
            <person name="LaButti K."/>
            <person name="Andreopoulos B."/>
            <person name="Lipzen A."/>
            <person name="Chen C."/>
            <person name="Yanf M."/>
            <person name="Daum C."/>
            <person name="Ng V."/>
            <person name="Clum A."/>
            <person name="Steindorff A."/>
            <person name="Ohm R."/>
            <person name="Martin F."/>
            <person name="Silar P."/>
            <person name="Natvig D."/>
            <person name="Lalanne C."/>
            <person name="Gautier V."/>
            <person name="Ament-velasquez S.L."/>
            <person name="Kruys A."/>
            <person name="Hutchinson M.I."/>
            <person name="Powell A.J."/>
            <person name="Barry K."/>
            <person name="Miller A.N."/>
            <person name="Grigoriev I.V."/>
            <person name="Debuchy R."/>
            <person name="Gladieux P."/>
            <person name="Thoren M.H."/>
            <person name="Johannesson H."/>
        </authorList>
    </citation>
    <scope>NUCLEOTIDE SEQUENCE</scope>
    <source>
        <strain evidence="8">SMH3187-1</strain>
    </source>
</reference>
<dbReference type="InterPro" id="IPR052337">
    <property type="entry name" value="SAT4-like"/>
</dbReference>
<comment type="subcellular location">
    <subcellularLocation>
        <location evidence="1">Membrane</location>
        <topology evidence="1">Multi-pass membrane protein</topology>
    </subcellularLocation>
</comment>
<dbReference type="AlphaFoldDB" id="A0AA40K6C2"/>
<keyword evidence="3 6" id="KW-1133">Transmembrane helix</keyword>
<comment type="caution">
    <text evidence="8">The sequence shown here is derived from an EMBL/GenBank/DDBJ whole genome shotgun (WGS) entry which is preliminary data.</text>
</comment>
<dbReference type="PANTHER" id="PTHR33048:SF42">
    <property type="entry name" value="INTEGRAL MEMBRANE PROTEIN"/>
    <property type="match status" value="1"/>
</dbReference>
<sequence length="273" mass="30103">TPEELAALPHDDRGTTILVVHWTLTSFATIFLALRIYSKNLVGRKLWWDDHILIAAWCLIVITSALTTCLVTESGLGHHSYDLYISDLARYIIIISVRATMTITVTGWTKTSFGITLLRLTSGRTKAFVWFCILSINATTIVSAIIPWAQCVPLSKTWDPHMTGGECWAPRVGTKIWIGLGAWNAMMDFVLAALPWRILRDMQLRTKEKIGVTVALSMGVIAGATGIAKCVALPNLGAGDAYNEVELFLWDITEGTVTLMAACIPTLRVLVRE</sequence>
<gene>
    <name evidence="8" type="ORF">B0T18DRAFT_303096</name>
</gene>
<dbReference type="InterPro" id="IPR049326">
    <property type="entry name" value="Rhodopsin_dom_fungi"/>
</dbReference>
<accession>A0AA40K6C2</accession>
<feature type="transmembrane region" description="Helical" evidence="6">
    <location>
        <begin position="176"/>
        <end position="198"/>
    </location>
</feature>
<evidence type="ECO:0000313" key="9">
    <source>
        <dbReference type="Proteomes" id="UP001172155"/>
    </source>
</evidence>
<feature type="transmembrane region" description="Helical" evidence="6">
    <location>
        <begin position="210"/>
        <end position="228"/>
    </location>
</feature>
<evidence type="ECO:0000256" key="2">
    <source>
        <dbReference type="ARBA" id="ARBA00022692"/>
    </source>
</evidence>
<feature type="non-terminal residue" evidence="8">
    <location>
        <position position="1"/>
    </location>
</feature>
<evidence type="ECO:0000256" key="5">
    <source>
        <dbReference type="ARBA" id="ARBA00038359"/>
    </source>
</evidence>
<evidence type="ECO:0000256" key="4">
    <source>
        <dbReference type="ARBA" id="ARBA00023136"/>
    </source>
</evidence>
<organism evidence="8 9">
    <name type="scientific">Schizothecium vesticola</name>
    <dbReference type="NCBI Taxonomy" id="314040"/>
    <lineage>
        <taxon>Eukaryota</taxon>
        <taxon>Fungi</taxon>
        <taxon>Dikarya</taxon>
        <taxon>Ascomycota</taxon>
        <taxon>Pezizomycotina</taxon>
        <taxon>Sordariomycetes</taxon>
        <taxon>Sordariomycetidae</taxon>
        <taxon>Sordariales</taxon>
        <taxon>Schizotheciaceae</taxon>
        <taxon>Schizothecium</taxon>
    </lineage>
</organism>
<evidence type="ECO:0000256" key="1">
    <source>
        <dbReference type="ARBA" id="ARBA00004141"/>
    </source>
</evidence>
<comment type="similarity">
    <text evidence="5">Belongs to the SAT4 family.</text>
</comment>
<name>A0AA40K6C2_9PEZI</name>
<evidence type="ECO:0000256" key="3">
    <source>
        <dbReference type="ARBA" id="ARBA00022989"/>
    </source>
</evidence>
<feature type="transmembrane region" description="Helical" evidence="6">
    <location>
        <begin position="128"/>
        <end position="149"/>
    </location>
</feature>
<dbReference type="PANTHER" id="PTHR33048">
    <property type="entry name" value="PTH11-LIKE INTEGRAL MEMBRANE PROTEIN (AFU_ORTHOLOGUE AFUA_5G11245)"/>
    <property type="match status" value="1"/>
</dbReference>
<feature type="transmembrane region" description="Helical" evidence="6">
    <location>
        <begin position="15"/>
        <end position="34"/>
    </location>
</feature>